<evidence type="ECO:0000256" key="1">
    <source>
        <dbReference type="SAM" id="Phobius"/>
    </source>
</evidence>
<evidence type="ECO:0000313" key="2">
    <source>
        <dbReference type="EMBL" id="BAY19606.1"/>
    </source>
</evidence>
<dbReference type="Proteomes" id="UP000218287">
    <property type="component" value="Chromosome"/>
</dbReference>
<protein>
    <submittedName>
        <fullName evidence="2">Uncharacterized protein</fullName>
    </submittedName>
</protein>
<accession>A0A1Z4GQL1</accession>
<gene>
    <name evidence="2" type="ORF">NIES21_54700</name>
</gene>
<dbReference type="AlphaFoldDB" id="A0A1Z4GQL1"/>
<sequence>MKFHRVFQIFAPIFLAVICLIIWIGSQSPDSKRAKFCRSAKPLTEIQANNYDNLGIYWHSGTFIRKVSLDDIGEIKVIIFPRGLSPQTWSKISSSSIQYIGKGGDDSWQEWLRPDYFYLLEVPQQATALAFGRLCYRNGDVEVESIKKLTPTTLGKISINDKIYLSHLYPLPKISSSNVIVNTGSNRLDTLGTQTEVYFTTVKLPAEN</sequence>
<keyword evidence="1" id="KW-1133">Transmembrane helix</keyword>
<proteinExistence type="predicted"/>
<keyword evidence="3" id="KW-1185">Reference proteome</keyword>
<name>A0A1Z4GQL1_9CYAN</name>
<evidence type="ECO:0000313" key="3">
    <source>
        <dbReference type="Proteomes" id="UP000218287"/>
    </source>
</evidence>
<keyword evidence="1" id="KW-0472">Membrane</keyword>
<dbReference type="EMBL" id="AP018174">
    <property type="protein sequence ID" value="BAY19606.1"/>
    <property type="molecule type" value="Genomic_DNA"/>
</dbReference>
<organism evidence="2 3">
    <name type="scientific">Anabaenopsis circularis NIES-21</name>
    <dbReference type="NCBI Taxonomy" id="1085406"/>
    <lineage>
        <taxon>Bacteria</taxon>
        <taxon>Bacillati</taxon>
        <taxon>Cyanobacteriota</taxon>
        <taxon>Cyanophyceae</taxon>
        <taxon>Nostocales</taxon>
        <taxon>Nodulariaceae</taxon>
        <taxon>Anabaenopsis</taxon>
    </lineage>
</organism>
<feature type="transmembrane region" description="Helical" evidence="1">
    <location>
        <begin position="6"/>
        <end position="25"/>
    </location>
</feature>
<reference evidence="2 3" key="1">
    <citation type="submission" date="2017-06" db="EMBL/GenBank/DDBJ databases">
        <title>Genome sequencing of cyanobaciteial culture collection at National Institute for Environmental Studies (NIES).</title>
        <authorList>
            <person name="Hirose Y."/>
            <person name="Shimura Y."/>
            <person name="Fujisawa T."/>
            <person name="Nakamura Y."/>
            <person name="Kawachi M."/>
        </authorList>
    </citation>
    <scope>NUCLEOTIDE SEQUENCE [LARGE SCALE GENOMIC DNA]</scope>
    <source>
        <strain evidence="2 3">NIES-21</strain>
    </source>
</reference>
<keyword evidence="1" id="KW-0812">Transmembrane</keyword>
<dbReference type="OrthoDB" id="484117at2"/>